<dbReference type="EMBL" id="LAZR01001851">
    <property type="protein sequence ID" value="KKN38112.1"/>
    <property type="molecule type" value="Genomic_DNA"/>
</dbReference>
<protein>
    <submittedName>
        <fullName evidence="1">Uncharacterized protein</fullName>
    </submittedName>
</protein>
<evidence type="ECO:0000313" key="1">
    <source>
        <dbReference type="EMBL" id="KKN38112.1"/>
    </source>
</evidence>
<gene>
    <name evidence="1" type="ORF">LCGC14_0756680</name>
</gene>
<comment type="caution">
    <text evidence="1">The sequence shown here is derived from an EMBL/GenBank/DDBJ whole genome shotgun (WGS) entry which is preliminary data.</text>
</comment>
<reference evidence="1" key="1">
    <citation type="journal article" date="2015" name="Nature">
        <title>Complex archaea that bridge the gap between prokaryotes and eukaryotes.</title>
        <authorList>
            <person name="Spang A."/>
            <person name="Saw J.H."/>
            <person name="Jorgensen S.L."/>
            <person name="Zaremba-Niedzwiedzka K."/>
            <person name="Martijn J."/>
            <person name="Lind A.E."/>
            <person name="van Eijk R."/>
            <person name="Schleper C."/>
            <person name="Guy L."/>
            <person name="Ettema T.J."/>
        </authorList>
    </citation>
    <scope>NUCLEOTIDE SEQUENCE</scope>
</reference>
<name>A0A0F9QM81_9ZZZZ</name>
<dbReference type="AlphaFoldDB" id="A0A0F9QM81"/>
<organism evidence="1">
    <name type="scientific">marine sediment metagenome</name>
    <dbReference type="NCBI Taxonomy" id="412755"/>
    <lineage>
        <taxon>unclassified sequences</taxon>
        <taxon>metagenomes</taxon>
        <taxon>ecological metagenomes</taxon>
    </lineage>
</organism>
<dbReference type="PROSITE" id="PS51257">
    <property type="entry name" value="PROKAR_LIPOPROTEIN"/>
    <property type="match status" value="1"/>
</dbReference>
<sequence>MKTQGTWIFWFLLVAIVFIGCTDTQQVPDNIKPLDQHLLPIPQDWKDAYGDTLETQLVYNKVVGANDDKILQKAILMTAETLKQTNNRIVDTIEAMHAADPNEVIWRESVEKRLDALEYVPEQKICELTYDECFICREVFFIENPHGLWFGYSGIYPEPTNECDDYRYITADVLCDKHESAASPDIDFGETASEFLTDSFME</sequence>
<accession>A0A0F9QM81</accession>
<proteinExistence type="predicted"/>